<dbReference type="Gene3D" id="3.40.50.300">
    <property type="entry name" value="P-loop containing nucleotide triphosphate hydrolases"/>
    <property type="match status" value="1"/>
</dbReference>
<proteinExistence type="inferred from homology"/>
<gene>
    <name evidence="1 3" type="primary">bioD</name>
    <name evidence="3" type="ORF">FK529_07680</name>
</gene>
<sequence length="273" mass="27889">MLPAAVGARGHLAPAHHRAGRSHRCRGRDRRPRDPGRGRVILCVTGTSTGVGKTVATAALAAALLPSGPVTVVKPAQTGFPDGAERDEEGQLADAAAVARLAPGAVTVEHRRYPEPLAPLTAARRAGLPALGRDEAAAVVRRADGTVLVEGAGGVLVRLGVDGNRTPFTLVDLAADLAAPAVVVADPALGTLNHTELTVRALEAGGVACAGLVLSRWPEDPGLAERCNLVDLPEITGVPIVGRIPDGAAALAPERFVAAAPAWFDASWLVSLN</sequence>
<dbReference type="GO" id="GO:0000287">
    <property type="term" value="F:magnesium ion binding"/>
    <property type="evidence" value="ECO:0007669"/>
    <property type="project" value="UniProtKB-UniRule"/>
</dbReference>
<organism evidence="3 4">
    <name type="scientific">Tsukamurella asaccharolytica</name>
    <dbReference type="NCBI Taxonomy" id="2592067"/>
    <lineage>
        <taxon>Bacteria</taxon>
        <taxon>Bacillati</taxon>
        <taxon>Actinomycetota</taxon>
        <taxon>Actinomycetes</taxon>
        <taxon>Mycobacteriales</taxon>
        <taxon>Tsukamurellaceae</taxon>
        <taxon>Tsukamurella</taxon>
    </lineage>
</organism>
<keyword evidence="4" id="KW-1185">Reference proteome</keyword>
<feature type="binding site" evidence="1">
    <location>
        <begin position="50"/>
        <end position="55"/>
    </location>
    <ligand>
        <name>ATP</name>
        <dbReference type="ChEBI" id="CHEBI:30616"/>
    </ligand>
</feature>
<feature type="compositionally biased region" description="Basic residues" evidence="2">
    <location>
        <begin position="14"/>
        <end position="30"/>
    </location>
</feature>
<keyword evidence="1" id="KW-0479">Metal-binding</keyword>
<evidence type="ECO:0000313" key="3">
    <source>
        <dbReference type="EMBL" id="TWS20014.1"/>
    </source>
</evidence>
<comment type="subunit">
    <text evidence="1">Homodimer.</text>
</comment>
<evidence type="ECO:0000313" key="4">
    <source>
        <dbReference type="Proteomes" id="UP000317291"/>
    </source>
</evidence>
<comment type="catalytic activity">
    <reaction evidence="1">
        <text>(7R,8S)-7,8-diammoniononanoate + CO2 + ATP = (4R,5S)-dethiobiotin + ADP + phosphate + 3 H(+)</text>
        <dbReference type="Rhea" id="RHEA:15805"/>
        <dbReference type="ChEBI" id="CHEBI:15378"/>
        <dbReference type="ChEBI" id="CHEBI:16526"/>
        <dbReference type="ChEBI" id="CHEBI:30616"/>
        <dbReference type="ChEBI" id="CHEBI:43474"/>
        <dbReference type="ChEBI" id="CHEBI:149469"/>
        <dbReference type="ChEBI" id="CHEBI:149473"/>
        <dbReference type="ChEBI" id="CHEBI:456216"/>
        <dbReference type="EC" id="6.3.3.3"/>
    </reaction>
</comment>
<comment type="caution">
    <text evidence="3">The sequence shown here is derived from an EMBL/GenBank/DDBJ whole genome shotgun (WGS) entry which is preliminary data.</text>
</comment>
<dbReference type="SUPFAM" id="SSF52540">
    <property type="entry name" value="P-loop containing nucleoside triphosphate hydrolases"/>
    <property type="match status" value="1"/>
</dbReference>
<protein>
    <recommendedName>
        <fullName evidence="1">ATP-dependent dethiobiotin synthetase BioD</fullName>
        <ecNumber evidence="1">6.3.3.3</ecNumber>
    </recommendedName>
    <alternativeName>
        <fullName evidence="1">DTB synthetase</fullName>
        <shortName evidence="1">DTBS</shortName>
    </alternativeName>
    <alternativeName>
        <fullName evidence="1">Dethiobiotin synthase</fullName>
    </alternativeName>
</protein>
<dbReference type="InterPro" id="IPR027417">
    <property type="entry name" value="P-loop_NTPase"/>
</dbReference>
<comment type="function">
    <text evidence="1">Catalyzes a mechanistically unusual reaction, the ATP-dependent insertion of CO2 between the N7 and N8 nitrogen atoms of 7,8-diaminopelargonic acid (DAPA, also called 7,8-diammoniononanoate) to form a ureido ring.</text>
</comment>
<feature type="binding site" evidence="1">
    <location>
        <position position="54"/>
    </location>
    <ligand>
        <name>Mg(2+)</name>
        <dbReference type="ChEBI" id="CHEBI:18420"/>
    </ligand>
</feature>
<dbReference type="GO" id="GO:0005829">
    <property type="term" value="C:cytosol"/>
    <property type="evidence" value="ECO:0007669"/>
    <property type="project" value="TreeGrafter"/>
</dbReference>
<keyword evidence="1" id="KW-0547">Nucleotide-binding</keyword>
<dbReference type="HAMAP" id="MF_00336">
    <property type="entry name" value="BioD"/>
    <property type="match status" value="1"/>
</dbReference>
<feature type="active site" evidence="1">
    <location>
        <position position="74"/>
    </location>
</feature>
<comment type="pathway">
    <text evidence="1">Cofactor biosynthesis; biotin biosynthesis; biotin from 7,8-diaminononanoate: step 1/2.</text>
</comment>
<dbReference type="GO" id="GO:0009102">
    <property type="term" value="P:biotin biosynthetic process"/>
    <property type="evidence" value="ECO:0007669"/>
    <property type="project" value="UniProtKB-UniRule"/>
</dbReference>
<dbReference type="Pfam" id="PF13500">
    <property type="entry name" value="AAA_26"/>
    <property type="match status" value="1"/>
</dbReference>
<accession>A0A5C5RC14</accession>
<dbReference type="PANTHER" id="PTHR43210:SF5">
    <property type="entry name" value="DETHIOBIOTIN SYNTHETASE"/>
    <property type="match status" value="1"/>
</dbReference>
<dbReference type="EC" id="6.3.3.3" evidence="1"/>
<comment type="caution">
    <text evidence="1">Lacks conserved residue(s) required for the propagation of feature annotation.</text>
</comment>
<dbReference type="GO" id="GO:0004141">
    <property type="term" value="F:dethiobiotin synthase activity"/>
    <property type="evidence" value="ECO:0007669"/>
    <property type="project" value="UniProtKB-UniRule"/>
</dbReference>
<keyword evidence="1" id="KW-0963">Cytoplasm</keyword>
<keyword evidence="1 3" id="KW-0436">Ligase</keyword>
<feature type="region of interest" description="Disordered" evidence="2">
    <location>
        <begin position="1"/>
        <end position="38"/>
    </location>
</feature>
<comment type="cofactor">
    <cofactor evidence="1">
        <name>Mg(2+)</name>
        <dbReference type="ChEBI" id="CHEBI:18420"/>
    </cofactor>
</comment>
<feature type="binding site" evidence="1">
    <location>
        <position position="94"/>
    </location>
    <ligand>
        <name>ATP</name>
        <dbReference type="ChEBI" id="CHEBI:30616"/>
    </ligand>
</feature>
<dbReference type="UniPathway" id="UPA00078">
    <property type="reaction ID" value="UER00161"/>
</dbReference>
<reference evidence="3 4" key="1">
    <citation type="submission" date="2019-06" db="EMBL/GenBank/DDBJ databases">
        <title>Tsukamurella conjunctivitidis sp. nov., Tsukamurella assacharolytica sp. nov. and Tsukamurella sputae sp. nov. isolated from patients with conjunctivitis, bacteraemia (lymphoma) and respiratory infection (sputum) in Hong Kong.</title>
        <authorList>
            <person name="Teng J.L.L."/>
            <person name="Lee H.H."/>
            <person name="Fong J.Y.H."/>
            <person name="Fok K.M.N."/>
            <person name="Lau S.K.P."/>
            <person name="Woo P.C.Y."/>
        </authorList>
    </citation>
    <scope>NUCLEOTIDE SEQUENCE [LARGE SCALE GENOMIC DNA]</scope>
    <source>
        <strain evidence="3 4">HKU71</strain>
    </source>
</reference>
<dbReference type="InterPro" id="IPR004472">
    <property type="entry name" value="DTB_synth_BioD"/>
</dbReference>
<feature type="binding site" evidence="1">
    <location>
        <position position="78"/>
    </location>
    <ligand>
        <name>substrate</name>
    </ligand>
</feature>
<feature type="binding site" evidence="1">
    <location>
        <position position="94"/>
    </location>
    <ligand>
        <name>Mg(2+)</name>
        <dbReference type="ChEBI" id="CHEBI:18420"/>
    </ligand>
</feature>
<keyword evidence="1" id="KW-0093">Biotin biosynthesis</keyword>
<dbReference type="PANTHER" id="PTHR43210">
    <property type="entry name" value="DETHIOBIOTIN SYNTHETASE"/>
    <property type="match status" value="1"/>
</dbReference>
<dbReference type="OrthoDB" id="9802610at2"/>
<feature type="binding site" evidence="1">
    <location>
        <begin position="215"/>
        <end position="216"/>
    </location>
    <ligand>
        <name>ATP</name>
        <dbReference type="ChEBI" id="CHEBI:30616"/>
    </ligand>
</feature>
<comment type="subcellular location">
    <subcellularLocation>
        <location evidence="1">Cytoplasm</location>
    </subcellularLocation>
</comment>
<dbReference type="Proteomes" id="UP000317291">
    <property type="component" value="Unassembled WGS sequence"/>
</dbReference>
<dbReference type="EMBL" id="VIGW01000003">
    <property type="protein sequence ID" value="TWS20014.1"/>
    <property type="molecule type" value="Genomic_DNA"/>
</dbReference>
<feature type="binding site" evidence="1">
    <location>
        <position position="150"/>
    </location>
    <ligand>
        <name>Mg(2+)</name>
        <dbReference type="ChEBI" id="CHEBI:18420"/>
    </ligand>
</feature>
<dbReference type="CDD" id="cd03109">
    <property type="entry name" value="DTBS"/>
    <property type="match status" value="1"/>
</dbReference>
<dbReference type="AlphaFoldDB" id="A0A5C5RC14"/>
<evidence type="ECO:0000256" key="2">
    <source>
        <dbReference type="SAM" id="MobiDB-lite"/>
    </source>
</evidence>
<comment type="similarity">
    <text evidence="1">Belongs to the dethiobiotin synthetase family.</text>
</comment>
<keyword evidence="1" id="KW-0067">ATP-binding</keyword>
<name>A0A5C5RC14_9ACTN</name>
<evidence type="ECO:0000256" key="1">
    <source>
        <dbReference type="HAMAP-Rule" id="MF_00336"/>
    </source>
</evidence>
<feature type="binding site" evidence="1">
    <location>
        <begin position="150"/>
        <end position="153"/>
    </location>
    <ligand>
        <name>ATP</name>
        <dbReference type="ChEBI" id="CHEBI:30616"/>
    </ligand>
</feature>
<keyword evidence="1" id="KW-0460">Magnesium</keyword>
<dbReference type="GO" id="GO:0005524">
    <property type="term" value="F:ATP binding"/>
    <property type="evidence" value="ECO:0007669"/>
    <property type="project" value="UniProtKB-UniRule"/>
</dbReference>